<gene>
    <name evidence="1" type="ordered locus">KNP414_07817</name>
</gene>
<dbReference type="EMBL" id="CP002869">
    <property type="protein sequence ID" value="AEI46303.1"/>
    <property type="molecule type" value="Genomic_DNA"/>
</dbReference>
<dbReference type="PATRIC" id="fig|1036673.3.peg.7290"/>
<evidence type="ECO:0000313" key="1">
    <source>
        <dbReference type="EMBL" id="AEI46303.1"/>
    </source>
</evidence>
<dbReference type="HOGENOM" id="CLU_743470_0_0_9"/>
<dbReference type="InterPro" id="IPR008930">
    <property type="entry name" value="Terpenoid_cyclase/PrenylTrfase"/>
</dbReference>
<dbReference type="AlphaFoldDB" id="F8FH02"/>
<evidence type="ECO:0000313" key="2">
    <source>
        <dbReference type="Proteomes" id="UP000006620"/>
    </source>
</evidence>
<reference evidence="1 2" key="2">
    <citation type="journal article" date="2013" name="Genome Announc.">
        <title>Genome Sequence of Growth-Improving Paenibacillus mucilaginosus Strain KNP414.</title>
        <authorList>
            <person name="Lu J.J."/>
            <person name="Wang J.F."/>
            <person name="Hu X.F."/>
        </authorList>
    </citation>
    <scope>NUCLEOTIDE SEQUENCE [LARGE SCALE GENOMIC DNA]</scope>
    <source>
        <strain evidence="1 2">KNP414</strain>
    </source>
</reference>
<reference evidence="2" key="1">
    <citation type="submission" date="2011-06" db="EMBL/GenBank/DDBJ databases">
        <title>Complete genome sequence of Paenibacillus mucilaginosus KNP414.</title>
        <authorList>
            <person name="Wang J."/>
            <person name="Hu S."/>
            <person name="Hu X."/>
            <person name="Zhang B."/>
            <person name="Dong D."/>
            <person name="Zhang S."/>
            <person name="Zhao K."/>
            <person name="Wu D."/>
        </authorList>
    </citation>
    <scope>NUCLEOTIDE SEQUENCE [LARGE SCALE GENOMIC DNA]</scope>
    <source>
        <strain evidence="2">KNP414</strain>
    </source>
</reference>
<proteinExistence type="predicted"/>
<dbReference type="SUPFAM" id="SSF48239">
    <property type="entry name" value="Terpenoid cyclases/Protein prenyltransferases"/>
    <property type="match status" value="1"/>
</dbReference>
<organism evidence="1 2">
    <name type="scientific">Paenibacillus mucilaginosus (strain KNP414)</name>
    <dbReference type="NCBI Taxonomy" id="1036673"/>
    <lineage>
        <taxon>Bacteria</taxon>
        <taxon>Bacillati</taxon>
        <taxon>Bacillota</taxon>
        <taxon>Bacilli</taxon>
        <taxon>Bacillales</taxon>
        <taxon>Paenibacillaceae</taxon>
        <taxon>Paenibacillus</taxon>
    </lineage>
</organism>
<dbReference type="Proteomes" id="UP000006620">
    <property type="component" value="Chromosome"/>
</dbReference>
<accession>F8FH02</accession>
<name>F8FH02_PAEMK</name>
<sequence>MMKSAREETTQLLKEMDGQFGGFFEWLEEQYDPATGGFFYARSSKESGRFTPDIESTSQAINIMERVGLLEGWDPELKAAAVRFYQSKQDPTGYFYDADPNMKDDEVMVGRAIGYSSHALAKLGAEPLYPLPGRSSAAPDYMATPETYARWLESIELVNSWRGCDRLCNSAPYIFQMNEAERAPYLQEAFGFFERIQDRESGLWGEGSLYVQISGTFKLHTFYNRFGVPMPRVREMYASILRCLRTEEAFDMCYIRNPINLLHSMKLAIPPEEMREITEITLANMKRLKQADGGFSRELGHSPTAPNVAQVKANEFYPDMPKAVHLGLGLAEGDMNAGTQAILIRWLCYELAGLPVPPLELPEGLFAKYGAVR</sequence>
<dbReference type="KEGG" id="pms:KNP414_07817"/>
<protein>
    <submittedName>
        <fullName evidence="1">Uncharacterized protein</fullName>
    </submittedName>
</protein>
<dbReference type="RefSeq" id="WP_013921450.1">
    <property type="nucleotide sequence ID" value="NC_015690.1"/>
</dbReference>